<dbReference type="Proteomes" id="UP000011885">
    <property type="component" value="Unassembled WGS sequence"/>
</dbReference>
<accession>M5U3V1</accession>
<evidence type="ECO:0000313" key="3">
    <source>
        <dbReference type="Proteomes" id="UP000011885"/>
    </source>
</evidence>
<comment type="caution">
    <text evidence="2">The sequence shown here is derived from an EMBL/GenBank/DDBJ whole genome shotgun (WGS) entry which is preliminary data.</text>
</comment>
<proteinExistence type="predicted"/>
<feature type="compositionally biased region" description="Pro residues" evidence="1">
    <location>
        <begin position="46"/>
        <end position="55"/>
    </location>
</feature>
<protein>
    <submittedName>
        <fullName evidence="2">Uncharacterized protein</fullName>
    </submittedName>
</protein>
<organism evidence="2 3">
    <name type="scientific">Rhodopirellula sallentina SM41</name>
    <dbReference type="NCBI Taxonomy" id="1263870"/>
    <lineage>
        <taxon>Bacteria</taxon>
        <taxon>Pseudomonadati</taxon>
        <taxon>Planctomycetota</taxon>
        <taxon>Planctomycetia</taxon>
        <taxon>Pirellulales</taxon>
        <taxon>Pirellulaceae</taxon>
        <taxon>Rhodopirellula</taxon>
    </lineage>
</organism>
<feature type="region of interest" description="Disordered" evidence="1">
    <location>
        <begin position="32"/>
        <end position="55"/>
    </location>
</feature>
<evidence type="ECO:0000313" key="2">
    <source>
        <dbReference type="EMBL" id="EMI52546.1"/>
    </source>
</evidence>
<sequence length="55" mass="6237">MKTENQNTPSAADLVCLLTSVSPRSRVRIRVRARSESRQDLRQVLSPPPTLGEYR</sequence>
<dbReference type="EMBL" id="ANOH01000422">
    <property type="protein sequence ID" value="EMI52546.1"/>
    <property type="molecule type" value="Genomic_DNA"/>
</dbReference>
<name>M5U3V1_9BACT</name>
<dbReference type="AlphaFoldDB" id="M5U3V1"/>
<reference evidence="2 3" key="1">
    <citation type="journal article" date="2013" name="Mar. Genomics">
        <title>Expression of sulfatases in Rhodopirellula baltica and the diversity of sulfatases in the genus Rhodopirellula.</title>
        <authorList>
            <person name="Wegner C.E."/>
            <person name="Richter-Heitmann T."/>
            <person name="Klindworth A."/>
            <person name="Klockow C."/>
            <person name="Richter M."/>
            <person name="Achstetter T."/>
            <person name="Glockner F.O."/>
            <person name="Harder J."/>
        </authorList>
    </citation>
    <scope>NUCLEOTIDE SEQUENCE [LARGE SCALE GENOMIC DNA]</scope>
    <source>
        <strain evidence="2 3">SM41</strain>
    </source>
</reference>
<gene>
    <name evidence="2" type="ORF">RSSM_06015</name>
</gene>
<keyword evidence="3" id="KW-1185">Reference proteome</keyword>
<evidence type="ECO:0000256" key="1">
    <source>
        <dbReference type="SAM" id="MobiDB-lite"/>
    </source>
</evidence>